<dbReference type="Gene3D" id="3.30.559.10">
    <property type="entry name" value="Chloramphenicol acetyltransferase-like domain"/>
    <property type="match status" value="2"/>
</dbReference>
<sequence>MASTQSTTPSSSLIFTVRRKEPEFVVPAEPTPHEFKQLSDIDDQEGLRFQIPVIQFYRKDDSMRALDPVRVIREAVARALVFYYPFAGRLREGPGRKLTVECTGEGVVFIEGDADVELKQFGDALQPPFPCLDQLLFDVPGQSDVLNGPLLLIQVRRVHLGSSTEPRDERRPGAGPVHERSGGAVPGSTRPLRPPGVEEEHPKSEGPTQSKSRAPRVRARGAEDTKNIAMVPLDKMAHRSFFFGRSEISALRTLLPPHLRRVCSTFEILTAALWKCRTASLDAHPDEEVRVICIVNARGKFANPPLPEGYYGNAFVFPVAVGAAGEVRERGLEYAAERVRRAKGEVTEEYVRSVADLMVERGRPHFAVARTFLVSDVTRAGFGELDFGWGPAVYGGPAKGGVGAIPGVASFYIPFKKQGGDHGDHGDQEEGIVVPMCLPGPAMDRFVVELEAIITKGKIAVAAENTTTTTHHQNPPFIASAL</sequence>
<protein>
    <recommendedName>
        <fullName evidence="6">Benzyl alcohol O-benzoyltransferase</fullName>
    </recommendedName>
</protein>
<organism evidence="4 5">
    <name type="scientific">Stephania japonica</name>
    <dbReference type="NCBI Taxonomy" id="461633"/>
    <lineage>
        <taxon>Eukaryota</taxon>
        <taxon>Viridiplantae</taxon>
        <taxon>Streptophyta</taxon>
        <taxon>Embryophyta</taxon>
        <taxon>Tracheophyta</taxon>
        <taxon>Spermatophyta</taxon>
        <taxon>Magnoliopsida</taxon>
        <taxon>Ranunculales</taxon>
        <taxon>Menispermaceae</taxon>
        <taxon>Menispermoideae</taxon>
        <taxon>Cissampelideae</taxon>
        <taxon>Stephania</taxon>
    </lineage>
</organism>
<evidence type="ECO:0000256" key="3">
    <source>
        <dbReference type="SAM" id="MobiDB-lite"/>
    </source>
</evidence>
<keyword evidence="2" id="KW-0808">Transferase</keyword>
<proteinExistence type="inferred from homology"/>
<reference evidence="4 5" key="1">
    <citation type="submission" date="2024-01" db="EMBL/GenBank/DDBJ databases">
        <title>Genome assemblies of Stephania.</title>
        <authorList>
            <person name="Yang L."/>
        </authorList>
    </citation>
    <scope>NUCLEOTIDE SEQUENCE [LARGE SCALE GENOMIC DNA]</scope>
    <source>
        <strain evidence="4">QJT</strain>
        <tissue evidence="4">Leaf</tissue>
    </source>
</reference>
<dbReference type="Proteomes" id="UP001417504">
    <property type="component" value="Unassembled WGS sequence"/>
</dbReference>
<dbReference type="PANTHER" id="PTHR31147:SF66">
    <property type="entry name" value="OS05G0315700 PROTEIN"/>
    <property type="match status" value="1"/>
</dbReference>
<evidence type="ECO:0000256" key="1">
    <source>
        <dbReference type="ARBA" id="ARBA00009861"/>
    </source>
</evidence>
<comment type="caution">
    <text evidence="4">The sequence shown here is derived from an EMBL/GenBank/DDBJ whole genome shotgun (WGS) entry which is preliminary data.</text>
</comment>
<dbReference type="Pfam" id="PF02458">
    <property type="entry name" value="Transferase"/>
    <property type="match status" value="2"/>
</dbReference>
<feature type="region of interest" description="Disordered" evidence="3">
    <location>
        <begin position="162"/>
        <end position="225"/>
    </location>
</feature>
<evidence type="ECO:0000313" key="4">
    <source>
        <dbReference type="EMBL" id="KAK9144088.1"/>
    </source>
</evidence>
<keyword evidence="5" id="KW-1185">Reference proteome</keyword>
<dbReference type="InterPro" id="IPR050898">
    <property type="entry name" value="Plant_acyltransferase"/>
</dbReference>
<gene>
    <name evidence="4" type="ORF">Sjap_003991</name>
</gene>
<comment type="similarity">
    <text evidence="1">Belongs to the plant acyltransferase family.</text>
</comment>
<dbReference type="EMBL" id="JBBNAE010000002">
    <property type="protein sequence ID" value="KAK9144088.1"/>
    <property type="molecule type" value="Genomic_DNA"/>
</dbReference>
<dbReference type="AlphaFoldDB" id="A0AAP0K1G2"/>
<feature type="compositionally biased region" description="Basic and acidic residues" evidence="3">
    <location>
        <begin position="165"/>
        <end position="181"/>
    </location>
</feature>
<evidence type="ECO:0000313" key="5">
    <source>
        <dbReference type="Proteomes" id="UP001417504"/>
    </source>
</evidence>
<dbReference type="PANTHER" id="PTHR31147">
    <property type="entry name" value="ACYL TRANSFERASE 4"/>
    <property type="match status" value="1"/>
</dbReference>
<name>A0AAP0K1G2_9MAGN</name>
<dbReference type="InterPro" id="IPR023213">
    <property type="entry name" value="CAT-like_dom_sf"/>
</dbReference>
<evidence type="ECO:0008006" key="6">
    <source>
        <dbReference type="Google" id="ProtNLM"/>
    </source>
</evidence>
<accession>A0AAP0K1G2</accession>
<dbReference type="GO" id="GO:0016740">
    <property type="term" value="F:transferase activity"/>
    <property type="evidence" value="ECO:0007669"/>
    <property type="project" value="UniProtKB-KW"/>
</dbReference>
<evidence type="ECO:0000256" key="2">
    <source>
        <dbReference type="ARBA" id="ARBA00022679"/>
    </source>
</evidence>